<comment type="caution">
    <text evidence="2">The sequence shown here is derived from an EMBL/GenBank/DDBJ whole genome shotgun (WGS) entry which is preliminary data.</text>
</comment>
<gene>
    <name evidence="2" type="ORF">BB560_001509</name>
</gene>
<feature type="region of interest" description="Disordered" evidence="1">
    <location>
        <begin position="262"/>
        <end position="288"/>
    </location>
</feature>
<feature type="compositionally biased region" description="Low complexity" evidence="1">
    <location>
        <begin position="219"/>
        <end position="231"/>
    </location>
</feature>
<dbReference type="EMBL" id="MBFS01000172">
    <property type="protein sequence ID" value="PVV03994.1"/>
    <property type="molecule type" value="Genomic_DNA"/>
</dbReference>
<feature type="region of interest" description="Disordered" evidence="1">
    <location>
        <begin position="1"/>
        <end position="57"/>
    </location>
</feature>
<evidence type="ECO:0000313" key="2">
    <source>
        <dbReference type="EMBL" id="PVV03994.1"/>
    </source>
</evidence>
<evidence type="ECO:0000313" key="3">
    <source>
        <dbReference type="Proteomes" id="UP000245609"/>
    </source>
</evidence>
<feature type="region of interest" description="Disordered" evidence="1">
    <location>
        <begin position="150"/>
        <end position="169"/>
    </location>
</feature>
<feature type="compositionally biased region" description="Low complexity" evidence="1">
    <location>
        <begin position="151"/>
        <end position="169"/>
    </location>
</feature>
<dbReference type="Proteomes" id="UP000245609">
    <property type="component" value="Unassembled WGS sequence"/>
</dbReference>
<reference evidence="2 3" key="1">
    <citation type="journal article" date="2018" name="MBio">
        <title>Comparative Genomics Reveals the Core Gene Toolbox for the Fungus-Insect Symbiosis.</title>
        <authorList>
            <person name="Wang Y."/>
            <person name="Stata M."/>
            <person name="Wang W."/>
            <person name="Stajich J.E."/>
            <person name="White M.M."/>
            <person name="Moncalvo J.M."/>
        </authorList>
    </citation>
    <scope>NUCLEOTIDE SEQUENCE [LARGE SCALE GENOMIC DNA]</scope>
    <source>
        <strain evidence="2 3">SC-DP-2</strain>
    </source>
</reference>
<feature type="region of interest" description="Disordered" evidence="1">
    <location>
        <begin position="303"/>
        <end position="328"/>
    </location>
</feature>
<sequence length="410" mass="46445">MKGFDHFSDSEDETTSSDLIYNPYSTQNLSPLPRKHSLMSDLPSPVSSSPKEVLGSPEIDRILQSNFRDEYFPPPQTSTSKQALSNTFWSEFLDNDTIVHIPETSIDQPSYSPFLDNENLDILQDQDYFFASQYASGPRSLSKQHPLEYHTSATNTPYPSSPSANPSNSTLFNNISISDSLNSLKSTSINDNFRTPAHRNFSPVFSPSNPKTLVAKLNSPNSSKYQQESSSFSYNNSQSGFFKKQSFLELSGKTLDGKLSTFTQQQDTQNKQSYQNLHNSSPLSQNYSRTFSTHHLGFESCNTDEATTQRDNPISRSPNSFKNDSYLSSSELPTLEKHVYSTNLDEYEIPSNRQSDNINSDPFSTLNYLDEKNHSESQTDQYIFSPSNGEIEDWYSDAKQYESISSKWFF</sequence>
<accession>A0A2T9ZHD3</accession>
<evidence type="ECO:0000256" key="1">
    <source>
        <dbReference type="SAM" id="MobiDB-lite"/>
    </source>
</evidence>
<protein>
    <submittedName>
        <fullName evidence="2">Uncharacterized protein</fullName>
    </submittedName>
</protein>
<name>A0A2T9ZHD3_9FUNG</name>
<keyword evidence="3" id="KW-1185">Reference proteome</keyword>
<organism evidence="2 3">
    <name type="scientific">Smittium megazygosporum</name>
    <dbReference type="NCBI Taxonomy" id="133381"/>
    <lineage>
        <taxon>Eukaryota</taxon>
        <taxon>Fungi</taxon>
        <taxon>Fungi incertae sedis</taxon>
        <taxon>Zoopagomycota</taxon>
        <taxon>Kickxellomycotina</taxon>
        <taxon>Harpellomycetes</taxon>
        <taxon>Harpellales</taxon>
        <taxon>Legeriomycetaceae</taxon>
        <taxon>Smittium</taxon>
    </lineage>
</organism>
<dbReference type="AlphaFoldDB" id="A0A2T9ZHD3"/>
<feature type="region of interest" description="Disordered" evidence="1">
    <location>
        <begin position="199"/>
        <end position="231"/>
    </location>
</feature>
<proteinExistence type="predicted"/>